<gene>
    <name evidence="1" type="ORF">GA0061100_107114</name>
</gene>
<keyword evidence="2" id="KW-1185">Reference proteome</keyword>
<proteinExistence type="predicted"/>
<sequence>MRAALLDRITQRSVRRPAILETARAIADNARGISQALMVSEAYAVVCNSLSRVRKLLIAGAQSPIPMAS</sequence>
<organism evidence="1 2">
    <name type="scientific">Rhizobium hainanense</name>
    <dbReference type="NCBI Taxonomy" id="52131"/>
    <lineage>
        <taxon>Bacteria</taxon>
        <taxon>Pseudomonadati</taxon>
        <taxon>Pseudomonadota</taxon>
        <taxon>Alphaproteobacteria</taxon>
        <taxon>Hyphomicrobiales</taxon>
        <taxon>Rhizobiaceae</taxon>
        <taxon>Rhizobium/Agrobacterium group</taxon>
        <taxon>Rhizobium</taxon>
    </lineage>
</organism>
<protein>
    <submittedName>
        <fullName evidence="1">Uncharacterized protein</fullName>
    </submittedName>
</protein>
<reference evidence="2" key="1">
    <citation type="submission" date="2016-08" db="EMBL/GenBank/DDBJ databases">
        <authorList>
            <person name="Varghese N."/>
            <person name="Submissions Spin"/>
        </authorList>
    </citation>
    <scope>NUCLEOTIDE SEQUENCE [LARGE SCALE GENOMIC DNA]</scope>
    <source>
        <strain evidence="2">CCBAU 57015</strain>
    </source>
</reference>
<dbReference type="Proteomes" id="UP000186228">
    <property type="component" value="Unassembled WGS sequence"/>
</dbReference>
<dbReference type="STRING" id="52131.GA0061100_107114"/>
<evidence type="ECO:0000313" key="2">
    <source>
        <dbReference type="Proteomes" id="UP000186228"/>
    </source>
</evidence>
<evidence type="ECO:0000313" key="1">
    <source>
        <dbReference type="EMBL" id="SCB29542.1"/>
    </source>
</evidence>
<name>A0A1C3VP44_9HYPH</name>
<dbReference type="EMBL" id="FMAC01000007">
    <property type="protein sequence ID" value="SCB29542.1"/>
    <property type="molecule type" value="Genomic_DNA"/>
</dbReference>
<dbReference type="AlphaFoldDB" id="A0A1C3VP44"/>
<accession>A0A1C3VP44</accession>